<organism evidence="2 3">
    <name type="scientific">Roseovarius lutimaris</name>
    <dbReference type="NCBI Taxonomy" id="1005928"/>
    <lineage>
        <taxon>Bacteria</taxon>
        <taxon>Pseudomonadati</taxon>
        <taxon>Pseudomonadota</taxon>
        <taxon>Alphaproteobacteria</taxon>
        <taxon>Rhodobacterales</taxon>
        <taxon>Roseobacteraceae</taxon>
        <taxon>Roseovarius</taxon>
    </lineage>
</organism>
<evidence type="ECO:0000256" key="1">
    <source>
        <dbReference type="SAM" id="SignalP"/>
    </source>
</evidence>
<sequence length="98" mass="10590">MLINKSLMIPLLALITLGACSVPEFSDTGSEDPGFLTELPEGVLAIVAPYQDLQAVRISPEDGCYWYRHVGPVETTMLPLRTVNGNPICTRDQTAVTG</sequence>
<evidence type="ECO:0000313" key="3">
    <source>
        <dbReference type="Proteomes" id="UP000198599"/>
    </source>
</evidence>
<gene>
    <name evidence="2" type="ORF">SAMN04487859_112102</name>
</gene>
<evidence type="ECO:0008006" key="4">
    <source>
        <dbReference type="Google" id="ProtNLM"/>
    </source>
</evidence>
<feature type="chain" id="PRO_5011459235" description="Lipoprotein" evidence="1">
    <location>
        <begin position="22"/>
        <end position="98"/>
    </location>
</feature>
<accession>A0A1I5DFE0</accession>
<dbReference type="AlphaFoldDB" id="A0A1I5DFE0"/>
<protein>
    <recommendedName>
        <fullName evidence="4">Lipoprotein</fullName>
    </recommendedName>
</protein>
<proteinExistence type="predicted"/>
<keyword evidence="3" id="KW-1185">Reference proteome</keyword>
<keyword evidence="1" id="KW-0732">Signal</keyword>
<dbReference type="EMBL" id="FOVP01000012">
    <property type="protein sequence ID" value="SFN97979.1"/>
    <property type="molecule type" value="Genomic_DNA"/>
</dbReference>
<dbReference type="STRING" id="1005928.SAMN04487859_112102"/>
<name>A0A1I5DFE0_9RHOB</name>
<evidence type="ECO:0000313" key="2">
    <source>
        <dbReference type="EMBL" id="SFN97979.1"/>
    </source>
</evidence>
<dbReference type="Proteomes" id="UP000198599">
    <property type="component" value="Unassembled WGS sequence"/>
</dbReference>
<dbReference type="PROSITE" id="PS51257">
    <property type="entry name" value="PROKAR_LIPOPROTEIN"/>
    <property type="match status" value="1"/>
</dbReference>
<reference evidence="3" key="1">
    <citation type="submission" date="2016-10" db="EMBL/GenBank/DDBJ databases">
        <authorList>
            <person name="Varghese N."/>
            <person name="Submissions S."/>
        </authorList>
    </citation>
    <scope>NUCLEOTIDE SEQUENCE [LARGE SCALE GENOMIC DNA]</scope>
    <source>
        <strain evidence="3">DSM 28463</strain>
    </source>
</reference>
<feature type="signal peptide" evidence="1">
    <location>
        <begin position="1"/>
        <end position="21"/>
    </location>
</feature>